<protein>
    <recommendedName>
        <fullName evidence="3">FBD domain-containing protein</fullName>
    </recommendedName>
</protein>
<dbReference type="AlphaFoldDB" id="A0AAF0QZG1"/>
<name>A0AAF0QZG1_SOLVR</name>
<sequence>MEVIYLNYYYTHGPESLEMERFSNVTVNHLREIKLEGFAVTKMPEMQLMELLLARSLMLVRMLIKLDRTVAESAKAKILTRVSKIKSASPKAEVEVIF</sequence>
<keyword evidence="2" id="KW-1185">Reference proteome</keyword>
<dbReference type="Proteomes" id="UP001234989">
    <property type="component" value="Chromosome 5"/>
</dbReference>
<dbReference type="EMBL" id="CP133616">
    <property type="protein sequence ID" value="WMV28759.1"/>
    <property type="molecule type" value="Genomic_DNA"/>
</dbReference>
<evidence type="ECO:0008006" key="3">
    <source>
        <dbReference type="Google" id="ProtNLM"/>
    </source>
</evidence>
<accession>A0AAF0QZG1</accession>
<proteinExistence type="predicted"/>
<gene>
    <name evidence="1" type="ORF">MTR67_022144</name>
</gene>
<reference evidence="1" key="1">
    <citation type="submission" date="2023-08" db="EMBL/GenBank/DDBJ databases">
        <title>A de novo genome assembly of Solanum verrucosum Schlechtendal, a Mexican diploid species geographically isolated from the other diploid A-genome species in potato relatives.</title>
        <authorList>
            <person name="Hosaka K."/>
        </authorList>
    </citation>
    <scope>NUCLEOTIDE SEQUENCE</scope>
    <source>
        <tissue evidence="1">Young leaves</tissue>
    </source>
</reference>
<evidence type="ECO:0000313" key="2">
    <source>
        <dbReference type="Proteomes" id="UP001234989"/>
    </source>
</evidence>
<evidence type="ECO:0000313" key="1">
    <source>
        <dbReference type="EMBL" id="WMV28759.1"/>
    </source>
</evidence>
<organism evidence="1 2">
    <name type="scientific">Solanum verrucosum</name>
    <dbReference type="NCBI Taxonomy" id="315347"/>
    <lineage>
        <taxon>Eukaryota</taxon>
        <taxon>Viridiplantae</taxon>
        <taxon>Streptophyta</taxon>
        <taxon>Embryophyta</taxon>
        <taxon>Tracheophyta</taxon>
        <taxon>Spermatophyta</taxon>
        <taxon>Magnoliopsida</taxon>
        <taxon>eudicotyledons</taxon>
        <taxon>Gunneridae</taxon>
        <taxon>Pentapetalae</taxon>
        <taxon>asterids</taxon>
        <taxon>lamiids</taxon>
        <taxon>Solanales</taxon>
        <taxon>Solanaceae</taxon>
        <taxon>Solanoideae</taxon>
        <taxon>Solaneae</taxon>
        <taxon>Solanum</taxon>
    </lineage>
</organism>